<evidence type="ECO:0000313" key="1">
    <source>
        <dbReference type="EMBL" id="OJJ47097.1"/>
    </source>
</evidence>
<dbReference type="VEuPathDB" id="FungiDB:ASPZODRAFT_46486"/>
<name>A0A1L9SIY5_9EURO</name>
<protein>
    <submittedName>
        <fullName evidence="1">Uncharacterized protein</fullName>
    </submittedName>
</protein>
<proteinExistence type="predicted"/>
<dbReference type="Proteomes" id="UP000184188">
    <property type="component" value="Unassembled WGS sequence"/>
</dbReference>
<accession>A0A1L9SIY5</accession>
<feature type="non-terminal residue" evidence="1">
    <location>
        <position position="1"/>
    </location>
</feature>
<sequence length="126" mass="13709">LSALGVTTASPLRRDDRALIWQVTNFATGCSPEACIYTFNIFGAGTTNTPGFSTSCNGTDLQTDYTPCDNGSLQAILTPETYPLWNIKVLHAWTKGEAEYYDLGQVNITETVTNFTIPVTEEYGVA</sequence>
<dbReference type="AlphaFoldDB" id="A0A1L9SIY5"/>
<gene>
    <name evidence="1" type="ORF">ASPZODRAFT_46486</name>
</gene>
<keyword evidence="2" id="KW-1185">Reference proteome</keyword>
<reference evidence="2" key="1">
    <citation type="journal article" date="2017" name="Genome Biol.">
        <title>Comparative genomics reveals high biological diversity and specific adaptations in the industrially and medically important fungal genus Aspergillus.</title>
        <authorList>
            <person name="de Vries R.P."/>
            <person name="Riley R."/>
            <person name="Wiebenga A."/>
            <person name="Aguilar-Osorio G."/>
            <person name="Amillis S."/>
            <person name="Uchima C.A."/>
            <person name="Anderluh G."/>
            <person name="Asadollahi M."/>
            <person name="Askin M."/>
            <person name="Barry K."/>
            <person name="Battaglia E."/>
            <person name="Bayram O."/>
            <person name="Benocci T."/>
            <person name="Braus-Stromeyer S.A."/>
            <person name="Caldana C."/>
            <person name="Canovas D."/>
            <person name="Cerqueira G.C."/>
            <person name="Chen F."/>
            <person name="Chen W."/>
            <person name="Choi C."/>
            <person name="Clum A."/>
            <person name="Dos Santos R.A."/>
            <person name="Damasio A.R."/>
            <person name="Diallinas G."/>
            <person name="Emri T."/>
            <person name="Fekete E."/>
            <person name="Flipphi M."/>
            <person name="Freyberg S."/>
            <person name="Gallo A."/>
            <person name="Gournas C."/>
            <person name="Habgood R."/>
            <person name="Hainaut M."/>
            <person name="Harispe M.L."/>
            <person name="Henrissat B."/>
            <person name="Hilden K.S."/>
            <person name="Hope R."/>
            <person name="Hossain A."/>
            <person name="Karabika E."/>
            <person name="Karaffa L."/>
            <person name="Karanyi Z."/>
            <person name="Krasevec N."/>
            <person name="Kuo A."/>
            <person name="Kusch H."/>
            <person name="LaButti K."/>
            <person name="Lagendijk E.L."/>
            <person name="Lapidus A."/>
            <person name="Levasseur A."/>
            <person name="Lindquist E."/>
            <person name="Lipzen A."/>
            <person name="Logrieco A.F."/>
            <person name="MacCabe A."/>
            <person name="Maekelae M.R."/>
            <person name="Malavazi I."/>
            <person name="Melin P."/>
            <person name="Meyer V."/>
            <person name="Mielnichuk N."/>
            <person name="Miskei M."/>
            <person name="Molnar A.P."/>
            <person name="Mule G."/>
            <person name="Ngan C.Y."/>
            <person name="Orejas M."/>
            <person name="Orosz E."/>
            <person name="Ouedraogo J.P."/>
            <person name="Overkamp K.M."/>
            <person name="Park H.-S."/>
            <person name="Perrone G."/>
            <person name="Piumi F."/>
            <person name="Punt P.J."/>
            <person name="Ram A.F."/>
            <person name="Ramon A."/>
            <person name="Rauscher S."/>
            <person name="Record E."/>
            <person name="Riano-Pachon D.M."/>
            <person name="Robert V."/>
            <person name="Roehrig J."/>
            <person name="Ruller R."/>
            <person name="Salamov A."/>
            <person name="Salih N.S."/>
            <person name="Samson R.A."/>
            <person name="Sandor E."/>
            <person name="Sanguinetti M."/>
            <person name="Schuetze T."/>
            <person name="Sepcic K."/>
            <person name="Shelest E."/>
            <person name="Sherlock G."/>
            <person name="Sophianopoulou V."/>
            <person name="Squina F.M."/>
            <person name="Sun H."/>
            <person name="Susca A."/>
            <person name="Todd R.B."/>
            <person name="Tsang A."/>
            <person name="Unkles S.E."/>
            <person name="van de Wiele N."/>
            <person name="van Rossen-Uffink D."/>
            <person name="Oliveira J.V."/>
            <person name="Vesth T.C."/>
            <person name="Visser J."/>
            <person name="Yu J.-H."/>
            <person name="Zhou M."/>
            <person name="Andersen M.R."/>
            <person name="Archer D.B."/>
            <person name="Baker S.E."/>
            <person name="Benoit I."/>
            <person name="Brakhage A.A."/>
            <person name="Braus G.H."/>
            <person name="Fischer R."/>
            <person name="Frisvad J.C."/>
            <person name="Goldman G.H."/>
            <person name="Houbraken J."/>
            <person name="Oakley B."/>
            <person name="Pocsi I."/>
            <person name="Scazzocchio C."/>
            <person name="Seiboth B."/>
            <person name="vanKuyk P.A."/>
            <person name="Wortman J."/>
            <person name="Dyer P.S."/>
            <person name="Grigoriev I.V."/>
        </authorList>
    </citation>
    <scope>NUCLEOTIDE SEQUENCE [LARGE SCALE GENOMIC DNA]</scope>
    <source>
        <strain evidence="2">CBS 506.65</strain>
    </source>
</reference>
<feature type="non-terminal residue" evidence="1">
    <location>
        <position position="126"/>
    </location>
</feature>
<dbReference type="GeneID" id="34614840"/>
<organism evidence="1 2">
    <name type="scientific">Penicilliopsis zonata CBS 506.65</name>
    <dbReference type="NCBI Taxonomy" id="1073090"/>
    <lineage>
        <taxon>Eukaryota</taxon>
        <taxon>Fungi</taxon>
        <taxon>Dikarya</taxon>
        <taxon>Ascomycota</taxon>
        <taxon>Pezizomycotina</taxon>
        <taxon>Eurotiomycetes</taxon>
        <taxon>Eurotiomycetidae</taxon>
        <taxon>Eurotiales</taxon>
        <taxon>Aspergillaceae</taxon>
        <taxon>Penicilliopsis</taxon>
    </lineage>
</organism>
<dbReference type="RefSeq" id="XP_022581607.1">
    <property type="nucleotide sequence ID" value="XM_022728376.1"/>
</dbReference>
<dbReference type="EMBL" id="KV878341">
    <property type="protein sequence ID" value="OJJ47097.1"/>
    <property type="molecule type" value="Genomic_DNA"/>
</dbReference>
<evidence type="ECO:0000313" key="2">
    <source>
        <dbReference type="Proteomes" id="UP000184188"/>
    </source>
</evidence>
<dbReference type="STRING" id="1073090.A0A1L9SIY5"/>
<dbReference type="OrthoDB" id="3490397at2759"/>